<dbReference type="Gene3D" id="1.10.443.10">
    <property type="entry name" value="Intergrase catalytic core"/>
    <property type="match status" value="1"/>
</dbReference>
<reference evidence="4" key="1">
    <citation type="submission" date="2020-07" db="EMBL/GenBank/DDBJ databases">
        <title>Complete genome sequencing of Clostridia bacterium strain 12CBH8.</title>
        <authorList>
            <person name="Sakamoto M."/>
            <person name="Murakami T."/>
            <person name="Mori H."/>
        </authorList>
    </citation>
    <scope>NUCLEOTIDE SEQUENCE [LARGE SCALE GENOMIC DNA]</scope>
    <source>
        <strain evidence="4">12CBH8</strain>
    </source>
</reference>
<feature type="domain" description="Tyr recombinase" evidence="2">
    <location>
        <begin position="1"/>
        <end position="54"/>
    </location>
</feature>
<dbReference type="SUPFAM" id="SSF56349">
    <property type="entry name" value="DNA breaking-rejoining enzymes"/>
    <property type="match status" value="1"/>
</dbReference>
<protein>
    <recommendedName>
        <fullName evidence="2">Tyr recombinase domain-containing protein</fullName>
    </recommendedName>
</protein>
<dbReference type="InterPro" id="IPR013762">
    <property type="entry name" value="Integrase-like_cat_sf"/>
</dbReference>
<dbReference type="InterPro" id="IPR011010">
    <property type="entry name" value="DNA_brk_join_enz"/>
</dbReference>
<accession>A0A7I8D1B0</accession>
<evidence type="ECO:0000313" key="3">
    <source>
        <dbReference type="EMBL" id="BCI60591.1"/>
    </source>
</evidence>
<sequence length="57" mass="6708">MLTAHELRHTYGTRLRRAGVDIYTIQKIMGHKDVKMTSEIYVYNEIDTLREALKDVL</sequence>
<keyword evidence="4" id="KW-1185">Reference proteome</keyword>
<dbReference type="GO" id="GO:0006310">
    <property type="term" value="P:DNA recombination"/>
    <property type="evidence" value="ECO:0007669"/>
    <property type="project" value="UniProtKB-KW"/>
</dbReference>
<organism evidence="3 4">
    <name type="scientific">Solibaculum mannosilyticum</name>
    <dbReference type="NCBI Taxonomy" id="2780922"/>
    <lineage>
        <taxon>Bacteria</taxon>
        <taxon>Bacillati</taxon>
        <taxon>Bacillota</taxon>
        <taxon>Clostridia</taxon>
        <taxon>Eubacteriales</taxon>
        <taxon>Oscillospiraceae</taxon>
        <taxon>Solibaculum</taxon>
    </lineage>
</organism>
<dbReference type="EMBL" id="AP023321">
    <property type="protein sequence ID" value="BCI60591.1"/>
    <property type="molecule type" value="Genomic_DNA"/>
</dbReference>
<dbReference type="KEGG" id="sman:C12CBH8_12300"/>
<dbReference type="GO" id="GO:0003677">
    <property type="term" value="F:DNA binding"/>
    <property type="evidence" value="ECO:0007669"/>
    <property type="project" value="InterPro"/>
</dbReference>
<evidence type="ECO:0000313" key="4">
    <source>
        <dbReference type="Proteomes" id="UP000593890"/>
    </source>
</evidence>
<dbReference type="InterPro" id="IPR002104">
    <property type="entry name" value="Integrase_catalytic"/>
</dbReference>
<evidence type="ECO:0000256" key="1">
    <source>
        <dbReference type="ARBA" id="ARBA00023172"/>
    </source>
</evidence>
<dbReference type="AlphaFoldDB" id="A0A7I8D1B0"/>
<dbReference type="PROSITE" id="PS51898">
    <property type="entry name" value="TYR_RECOMBINASE"/>
    <property type="match status" value="1"/>
</dbReference>
<keyword evidence="1" id="KW-0233">DNA recombination</keyword>
<evidence type="ECO:0000259" key="2">
    <source>
        <dbReference type="PROSITE" id="PS51898"/>
    </source>
</evidence>
<dbReference type="GO" id="GO:0015074">
    <property type="term" value="P:DNA integration"/>
    <property type="evidence" value="ECO:0007669"/>
    <property type="project" value="InterPro"/>
</dbReference>
<name>A0A7I8D1B0_9FIRM</name>
<dbReference type="Pfam" id="PF00589">
    <property type="entry name" value="Phage_integrase"/>
    <property type="match status" value="1"/>
</dbReference>
<gene>
    <name evidence="3" type="ORF">C12CBH8_12300</name>
</gene>
<dbReference type="Proteomes" id="UP000593890">
    <property type="component" value="Chromosome"/>
</dbReference>
<proteinExistence type="predicted"/>